<sequence length="292" mass="33006">MKKKLLFILMLIIGSFSFAENIVITSIQPLYSLTSYLTKGTDIKVYTPFGSDVSMTMSKDSIREEGFDLAIAKKAQAVVDIAKVWPEDVIYGKARMNKINIVEIDASHPYDEKMTTIFFSDYSNGKVNPYIWMGSKNLVRMVNIIGRDLIRLYPKNKAKIEKNITKFTADLLKIENEANEKLLSVGNAEVISLSENLQYFLNDMNIYTEYVDYDSVTAENVAKLIKDKGIKVIVSDRWLKKNVIKALKDAGGEFVIINTLDIPMDKDGKMDPEAILKGFKENTDNLIEALAK</sequence>
<protein>
    <submittedName>
        <fullName evidence="1">Copper-binding protein</fullName>
    </submittedName>
</protein>
<dbReference type="InterPro" id="IPR006127">
    <property type="entry name" value="ZnuA-like"/>
</dbReference>
<dbReference type="InterPro" id="IPR050492">
    <property type="entry name" value="Bact_metal-bind_prot9"/>
</dbReference>
<dbReference type="RefSeq" id="WP_005900048.1">
    <property type="nucleotide sequence ID" value="NZ_CP012713.1"/>
</dbReference>
<name>A0A0M4RDL2_9FUSO</name>
<organism evidence="1">
    <name type="scientific">Fusobacterium animalis</name>
    <dbReference type="NCBI Taxonomy" id="76859"/>
    <lineage>
        <taxon>Bacteria</taxon>
        <taxon>Fusobacteriati</taxon>
        <taxon>Fusobacteriota</taxon>
        <taxon>Fusobacteriia</taxon>
        <taxon>Fusobacteriales</taxon>
        <taxon>Fusobacteriaceae</taxon>
        <taxon>Fusobacterium</taxon>
    </lineage>
</organism>
<dbReference type="Proteomes" id="UP000063147">
    <property type="component" value="Chromosome"/>
</dbReference>
<dbReference type="SUPFAM" id="SSF53807">
    <property type="entry name" value="Helical backbone' metal receptor"/>
    <property type="match status" value="1"/>
</dbReference>
<evidence type="ECO:0000313" key="2">
    <source>
        <dbReference type="Proteomes" id="UP000063147"/>
    </source>
</evidence>
<gene>
    <name evidence="1" type="ORF">RN98_01115</name>
</gene>
<evidence type="ECO:0000313" key="1">
    <source>
        <dbReference type="EMBL" id="ALF16874.1"/>
    </source>
</evidence>
<accession>A0A0M4RDL2</accession>
<reference evidence="1 2" key="1">
    <citation type="submission" date="2015-09" db="EMBL/GenBank/DDBJ databases">
        <authorList>
            <person name="Jackson K.R."/>
            <person name="Lunt B.L."/>
            <person name="Fisher J.N.B."/>
            <person name="Gardner A.V."/>
            <person name="Bailey M.E."/>
            <person name="Deus L.M."/>
            <person name="Earl A.S."/>
            <person name="Gibby P.D."/>
            <person name="Hartmann K.A."/>
            <person name="Liu J.E."/>
            <person name="Manci A.M."/>
            <person name="Nielsen D.A."/>
            <person name="Solomon M.B."/>
            <person name="Breakwell D.P."/>
            <person name="Burnett S.H."/>
            <person name="Grose J.H."/>
        </authorList>
    </citation>
    <scope>NUCLEOTIDE SEQUENCE [LARGE SCALE GENOMIC DNA]</scope>
    <source>
        <strain evidence="1 2">KCOM 1279</strain>
    </source>
</reference>
<dbReference type="OrthoDB" id="6104586at2"/>
<dbReference type="Pfam" id="PF01297">
    <property type="entry name" value="ZnuA"/>
    <property type="match status" value="1"/>
</dbReference>
<dbReference type="Gene3D" id="3.40.50.1980">
    <property type="entry name" value="Nitrogenase molybdenum iron protein domain"/>
    <property type="match status" value="1"/>
</dbReference>
<proteinExistence type="predicted"/>
<dbReference type="GO" id="GO:0046872">
    <property type="term" value="F:metal ion binding"/>
    <property type="evidence" value="ECO:0007669"/>
    <property type="project" value="InterPro"/>
</dbReference>
<dbReference type="PANTHER" id="PTHR42953:SF4">
    <property type="entry name" value="METAL ABC TRANSPORTER SUBSTRATE-BINDING PROTEIN"/>
    <property type="match status" value="1"/>
</dbReference>
<dbReference type="GO" id="GO:0030001">
    <property type="term" value="P:metal ion transport"/>
    <property type="evidence" value="ECO:0007669"/>
    <property type="project" value="InterPro"/>
</dbReference>
<dbReference type="AlphaFoldDB" id="A0A0M4RDL2"/>
<dbReference type="EMBL" id="CP012713">
    <property type="protein sequence ID" value="ALF16874.1"/>
    <property type="molecule type" value="Genomic_DNA"/>
</dbReference>
<dbReference type="PATRIC" id="fig|76859.3.peg.223"/>
<dbReference type="PANTHER" id="PTHR42953">
    <property type="entry name" value="HIGH-AFFINITY ZINC UPTAKE SYSTEM PROTEIN ZNUA-RELATED"/>
    <property type="match status" value="1"/>
</dbReference>